<name>A0ABR1DP16_NECAM</name>
<evidence type="ECO:0000313" key="2">
    <source>
        <dbReference type="EMBL" id="KAK6752177.1"/>
    </source>
</evidence>
<accession>A0ABR1DP16</accession>
<feature type="compositionally biased region" description="Polar residues" evidence="1">
    <location>
        <begin position="22"/>
        <end position="33"/>
    </location>
</feature>
<dbReference type="Proteomes" id="UP001303046">
    <property type="component" value="Unassembled WGS sequence"/>
</dbReference>
<keyword evidence="3" id="KW-1185">Reference proteome</keyword>
<feature type="region of interest" description="Disordered" evidence="1">
    <location>
        <begin position="22"/>
        <end position="50"/>
    </location>
</feature>
<organism evidence="2 3">
    <name type="scientific">Necator americanus</name>
    <name type="common">Human hookworm</name>
    <dbReference type="NCBI Taxonomy" id="51031"/>
    <lineage>
        <taxon>Eukaryota</taxon>
        <taxon>Metazoa</taxon>
        <taxon>Ecdysozoa</taxon>
        <taxon>Nematoda</taxon>
        <taxon>Chromadorea</taxon>
        <taxon>Rhabditida</taxon>
        <taxon>Rhabditina</taxon>
        <taxon>Rhabditomorpha</taxon>
        <taxon>Strongyloidea</taxon>
        <taxon>Ancylostomatidae</taxon>
        <taxon>Bunostominae</taxon>
        <taxon>Necator</taxon>
    </lineage>
</organism>
<evidence type="ECO:0000313" key="3">
    <source>
        <dbReference type="Proteomes" id="UP001303046"/>
    </source>
</evidence>
<reference evidence="2 3" key="1">
    <citation type="submission" date="2023-08" db="EMBL/GenBank/DDBJ databases">
        <title>A Necator americanus chromosomal reference genome.</title>
        <authorList>
            <person name="Ilik V."/>
            <person name="Petrzelkova K.J."/>
            <person name="Pardy F."/>
            <person name="Fuh T."/>
            <person name="Niatou-Singa F.S."/>
            <person name="Gouil Q."/>
            <person name="Baker L."/>
            <person name="Ritchie M.E."/>
            <person name="Jex A.R."/>
            <person name="Gazzola D."/>
            <person name="Li H."/>
            <person name="Toshio Fujiwara R."/>
            <person name="Zhan B."/>
            <person name="Aroian R.V."/>
            <person name="Pafco B."/>
            <person name="Schwarz E.M."/>
        </authorList>
    </citation>
    <scope>NUCLEOTIDE SEQUENCE [LARGE SCALE GENOMIC DNA]</scope>
    <source>
        <strain evidence="2 3">Aroian</strain>
        <tissue evidence="2">Whole animal</tissue>
    </source>
</reference>
<gene>
    <name evidence="2" type="primary">Necator_chrIV.g16836</name>
    <name evidence="2" type="ORF">RB195_003538</name>
</gene>
<comment type="caution">
    <text evidence="2">The sequence shown here is derived from an EMBL/GenBank/DDBJ whole genome shotgun (WGS) entry which is preliminary data.</text>
</comment>
<evidence type="ECO:0000256" key="1">
    <source>
        <dbReference type="SAM" id="MobiDB-lite"/>
    </source>
</evidence>
<proteinExistence type="predicted"/>
<dbReference type="EMBL" id="JAVFWL010000004">
    <property type="protein sequence ID" value="KAK6752177.1"/>
    <property type="molecule type" value="Genomic_DNA"/>
</dbReference>
<sequence>MFYVRSNLEKNTVENLWHMDDITTNNKTPTDLSWSGEKSKRRNEKKEKVKVNQSARCDQLRPCNSPIRQFCR</sequence>
<protein>
    <submittedName>
        <fullName evidence="2">Uncharacterized protein</fullName>
    </submittedName>
</protein>